<dbReference type="Proteomes" id="UP000249135">
    <property type="component" value="Unassembled WGS sequence"/>
</dbReference>
<evidence type="ECO:0000313" key="2">
    <source>
        <dbReference type="Proteomes" id="UP000249135"/>
    </source>
</evidence>
<name>A0A2W5QGX6_VARPD</name>
<proteinExistence type="predicted"/>
<sequence length="838" mass="92084">MKPACIDAVTEAVGRVMSDAEIKGIEDRISRELRGIQDGPDGLRLTGEQRFFEAARRARESFLADQDLKARRDALAVVKQAQLQQALDGFAGDKIAGLRRLLAFHADGKGSVLSVESRAEAIEADAFRQMLGTLEASNPKFFGLLENPEGVRALVRELFGEDSGVREAKEGAAQFHKVAAELLSRFNDGGGKVRAREDWGLPHHHSQRRIAAAGESTWIDSTFPKLNRDRYRNEDGSRMNDGQVTTFLREAYQTLATGGVNNLEPGARGAEAMRANYHAAAREIHFKNADDYLAYQADFGERGLYEVLTGHIRAMADSIAMVETFGPNPDHAYRYFRDLAEREQTVADPTKRGKIAKQLVGLDNLFDYVSGKTLPVANEHLASAFDTVRKWLVASRLGSAFISSLPDEATMQLTARVNNLDGMQMIRNELAALNPANQMEKRLAQRAGLALQTMIGGLTRFGDESMRNTLATKLATFTMRASGLSAITDARRRAFGTVMMSSLGHLSREVDTPSKLDPQDHRLLLSKGITDADWQVWKRAELEDWGSGNNTMLTPESIYRIPNEALAGIGDIDANPQQLRRDAATRLLGVVLEEQNMAVVEPGGRERAALYSNLQRGTWKGELTRSVFLFKTMPIAMLMRHWERGMSGPDARSKAGYIAALTVSTTLMGMLALQIDELLKGRDPVNMNPFEGKAGARNWVRAFLKGGSLGIYGDFLFAEQTQGGQSPVASALGPVVGAAEEVFGLTQGNVVQALQGKNTHAGAELVKFAKGMTPMANLWYTKAVTDHLIFNQLQELVSPGYLARMRQRAQREFGQSFYWEPQDAAPQRAPNLAAGVGQ</sequence>
<dbReference type="EMBL" id="QFPP01000010">
    <property type="protein sequence ID" value="PZQ77781.1"/>
    <property type="molecule type" value="Genomic_DNA"/>
</dbReference>
<accession>A0A2W5QGX6</accession>
<reference evidence="1 2" key="1">
    <citation type="submission" date="2017-08" db="EMBL/GenBank/DDBJ databases">
        <title>Infants hospitalized years apart are colonized by the same room-sourced microbial strains.</title>
        <authorList>
            <person name="Brooks B."/>
            <person name="Olm M.R."/>
            <person name="Firek B.A."/>
            <person name="Baker R."/>
            <person name="Thomas B.C."/>
            <person name="Morowitz M.J."/>
            <person name="Banfield J.F."/>
        </authorList>
    </citation>
    <scope>NUCLEOTIDE SEQUENCE [LARGE SCALE GENOMIC DNA]</scope>
    <source>
        <strain evidence="1">S2_005_003_R2_41</strain>
    </source>
</reference>
<evidence type="ECO:0000313" key="1">
    <source>
        <dbReference type="EMBL" id="PZQ77781.1"/>
    </source>
</evidence>
<gene>
    <name evidence="1" type="ORF">DI563_02550</name>
</gene>
<protein>
    <submittedName>
        <fullName evidence="1">Uncharacterized protein</fullName>
    </submittedName>
</protein>
<comment type="caution">
    <text evidence="1">The sequence shown here is derived from an EMBL/GenBank/DDBJ whole genome shotgun (WGS) entry which is preliminary data.</text>
</comment>
<organism evidence="1 2">
    <name type="scientific">Variovorax paradoxus</name>
    <dbReference type="NCBI Taxonomy" id="34073"/>
    <lineage>
        <taxon>Bacteria</taxon>
        <taxon>Pseudomonadati</taxon>
        <taxon>Pseudomonadota</taxon>
        <taxon>Betaproteobacteria</taxon>
        <taxon>Burkholderiales</taxon>
        <taxon>Comamonadaceae</taxon>
        <taxon>Variovorax</taxon>
    </lineage>
</organism>
<dbReference type="AlphaFoldDB" id="A0A2W5QGX6"/>